<sequence>MASRPTAVGPNAPSEDRNAGPGSSFFKARLDVPTSEVPPDLPHGVAPADEPPTKPPVLEGPDITRLQILFQNLTYTVQVKPAKKGGDTSKSILKDVSGVFEPARLTAVMGASGSGKTTLLNVLAGFYKAQDKLTGDVLVNGKAVTKEKMRRISGFVHQEDVILHTMTVREALEFAAALKLPSSMTAAQKSQRAMEVAQLLNLHKSLDSVVGSSMIKGISGGEKRRLSLGMEMVTEPAVLFLDESSSGLDSFTAFKVVHILRSVAHLHGRTVVCSIHQPSSEVFHLFDDLVVLAAGQIIYLGQVQDMVGYFGALGYHCPNYTNPADYLFMEVLNAPAAAGDDTEAAPQADGANGHGHHLPRLPHLPSLPHRHGHAAAGHDAEAGKHAAEAEAEAEAAAKAALSAAEAAHAAEEQRIASLIAAWDGSPQAAALHRSLTSRRAAEAAGISKLAESAVAPFWLQAPLLARRALLNAWRNPLVFRGKLAQTVFLSLVVGLIYLQVSDDLAGVQDRQGSLFFLVVEGLFGSVMGILTVFGSEKPVFQREFGTRLYGLPAYFISRWLVELPSHIILPVLFSCICYFMIGYQATAAHFGWFALTMVLMDNSGAALGIFVSCLFNDLSVALSVMPMFLLPLMVFSGFFVNSDTIPPYFTWIQYISPMRYGYIALAKNEFAGLQINCSPDESCPPGYNGAMVLANMGFSDKGSVGQNLGILFAMVWALLLLAYVALWLAVRRLVK</sequence>
<evidence type="ECO:0000256" key="6">
    <source>
        <dbReference type="ARBA" id="ARBA00022989"/>
    </source>
</evidence>
<dbReference type="GO" id="GO:0055085">
    <property type="term" value="P:transmembrane transport"/>
    <property type="evidence" value="ECO:0000318"/>
    <property type="project" value="GO_Central"/>
</dbReference>
<keyword evidence="5" id="KW-0067">ATP-binding</keyword>
<dbReference type="Pfam" id="PF19055">
    <property type="entry name" value="ABC2_membrane_7"/>
    <property type="match status" value="1"/>
</dbReference>
<evidence type="ECO:0000256" key="8">
    <source>
        <dbReference type="SAM" id="MobiDB-lite"/>
    </source>
</evidence>
<dbReference type="InterPro" id="IPR043926">
    <property type="entry name" value="ABCG_dom"/>
</dbReference>
<dbReference type="ExpressionAtlas" id="A0A2K3DWY8">
    <property type="expression patterns" value="baseline and differential"/>
</dbReference>
<dbReference type="InterPro" id="IPR050352">
    <property type="entry name" value="ABCG_transporters"/>
</dbReference>
<dbReference type="RefSeq" id="XP_001703334.2">
    <property type="nucleotide sequence ID" value="XM_001703282.3"/>
</dbReference>
<accession>A0A2K3DWY8</accession>
<dbReference type="EMBL" id="CM008964">
    <property type="protein sequence ID" value="PNW85045.1"/>
    <property type="molecule type" value="Genomic_DNA"/>
</dbReference>
<feature type="transmembrane region" description="Helical" evidence="9">
    <location>
        <begin position="708"/>
        <end position="730"/>
    </location>
</feature>
<feature type="region of interest" description="Disordered" evidence="8">
    <location>
        <begin position="339"/>
        <end position="391"/>
    </location>
</feature>
<keyword evidence="4" id="KW-0547">Nucleotide-binding</keyword>
<dbReference type="GO" id="GO:0016020">
    <property type="term" value="C:membrane"/>
    <property type="evidence" value="ECO:0000318"/>
    <property type="project" value="GO_Central"/>
</dbReference>
<organism evidence="11 12">
    <name type="scientific">Chlamydomonas reinhardtii</name>
    <name type="common">Chlamydomonas smithii</name>
    <dbReference type="NCBI Taxonomy" id="3055"/>
    <lineage>
        <taxon>Eukaryota</taxon>
        <taxon>Viridiplantae</taxon>
        <taxon>Chlorophyta</taxon>
        <taxon>core chlorophytes</taxon>
        <taxon>Chlorophyceae</taxon>
        <taxon>CS clade</taxon>
        <taxon>Chlamydomonadales</taxon>
        <taxon>Chlamydomonadaceae</taxon>
        <taxon>Chlamydomonas</taxon>
    </lineage>
</organism>
<dbReference type="GeneID" id="5728968"/>
<gene>
    <name evidence="11" type="ORF">CHLRE_03g169300v5</name>
</gene>
<dbReference type="Pfam" id="PF00005">
    <property type="entry name" value="ABC_tran"/>
    <property type="match status" value="1"/>
</dbReference>
<keyword evidence="12" id="KW-1185">Reference proteome</keyword>
<dbReference type="Gene3D" id="3.40.50.300">
    <property type="entry name" value="P-loop containing nucleotide triphosphate hydrolases"/>
    <property type="match status" value="1"/>
</dbReference>
<keyword evidence="2" id="KW-0813">Transport</keyword>
<keyword evidence="6 9" id="KW-1133">Transmembrane helix</keyword>
<dbReference type="InterPro" id="IPR013525">
    <property type="entry name" value="ABC2_TM"/>
</dbReference>
<dbReference type="InterPro" id="IPR027417">
    <property type="entry name" value="P-loop_NTPase"/>
</dbReference>
<feature type="transmembrane region" description="Helical" evidence="9">
    <location>
        <begin position="567"/>
        <end position="585"/>
    </location>
</feature>
<dbReference type="GO" id="GO:0140359">
    <property type="term" value="F:ABC-type transporter activity"/>
    <property type="evidence" value="ECO:0007669"/>
    <property type="project" value="InterPro"/>
</dbReference>
<dbReference type="SUPFAM" id="SSF52540">
    <property type="entry name" value="P-loop containing nucleoside triphosphate hydrolases"/>
    <property type="match status" value="1"/>
</dbReference>
<evidence type="ECO:0000256" key="5">
    <source>
        <dbReference type="ARBA" id="ARBA00022840"/>
    </source>
</evidence>
<dbReference type="InterPro" id="IPR003593">
    <property type="entry name" value="AAA+_ATPase"/>
</dbReference>
<evidence type="ECO:0000256" key="7">
    <source>
        <dbReference type="ARBA" id="ARBA00023136"/>
    </source>
</evidence>
<evidence type="ECO:0000256" key="1">
    <source>
        <dbReference type="ARBA" id="ARBA00004141"/>
    </source>
</evidence>
<dbReference type="AlphaFoldDB" id="A0A2K3DWY8"/>
<dbReference type="InterPro" id="IPR017871">
    <property type="entry name" value="ABC_transporter-like_CS"/>
</dbReference>
<name>A0A2K3DWY8_CHLRE</name>
<dbReference type="Gramene" id="PNW85045">
    <property type="protein sequence ID" value="PNW85045"/>
    <property type="gene ID" value="CHLRE_03g169300v5"/>
</dbReference>
<dbReference type="InterPro" id="IPR003439">
    <property type="entry name" value="ABC_transporter-like_ATP-bd"/>
</dbReference>
<dbReference type="SMR" id="A0A2K3DWY8"/>
<protein>
    <recommendedName>
        <fullName evidence="10">ABC transporter domain-containing protein</fullName>
    </recommendedName>
</protein>
<proteinExistence type="predicted"/>
<reference evidence="11 12" key="1">
    <citation type="journal article" date="2007" name="Science">
        <title>The Chlamydomonas genome reveals the evolution of key animal and plant functions.</title>
        <authorList>
            <person name="Merchant S.S."/>
            <person name="Prochnik S.E."/>
            <person name="Vallon O."/>
            <person name="Harris E.H."/>
            <person name="Karpowicz S.J."/>
            <person name="Witman G.B."/>
            <person name="Terry A."/>
            <person name="Salamov A."/>
            <person name="Fritz-Laylin L.K."/>
            <person name="Marechal-Drouard L."/>
            <person name="Marshall W.F."/>
            <person name="Qu L.H."/>
            <person name="Nelson D.R."/>
            <person name="Sanderfoot A.A."/>
            <person name="Spalding M.H."/>
            <person name="Kapitonov V.V."/>
            <person name="Ren Q."/>
            <person name="Ferris P."/>
            <person name="Lindquist E."/>
            <person name="Shapiro H."/>
            <person name="Lucas S.M."/>
            <person name="Grimwood J."/>
            <person name="Schmutz J."/>
            <person name="Cardol P."/>
            <person name="Cerutti H."/>
            <person name="Chanfreau G."/>
            <person name="Chen C.L."/>
            <person name="Cognat V."/>
            <person name="Croft M.T."/>
            <person name="Dent R."/>
            <person name="Dutcher S."/>
            <person name="Fernandez E."/>
            <person name="Fukuzawa H."/>
            <person name="Gonzalez-Ballester D."/>
            <person name="Gonzalez-Halphen D."/>
            <person name="Hallmann A."/>
            <person name="Hanikenne M."/>
            <person name="Hippler M."/>
            <person name="Inwood W."/>
            <person name="Jabbari K."/>
            <person name="Kalanon M."/>
            <person name="Kuras R."/>
            <person name="Lefebvre P.A."/>
            <person name="Lemaire S.D."/>
            <person name="Lobanov A.V."/>
            <person name="Lohr M."/>
            <person name="Manuell A."/>
            <person name="Meier I."/>
            <person name="Mets L."/>
            <person name="Mittag M."/>
            <person name="Mittelmeier T."/>
            <person name="Moroney J.V."/>
            <person name="Moseley J."/>
            <person name="Napoli C."/>
            <person name="Nedelcu A.M."/>
            <person name="Niyogi K."/>
            <person name="Novoselov S.V."/>
            <person name="Paulsen I.T."/>
            <person name="Pazour G."/>
            <person name="Purton S."/>
            <person name="Ral J.P."/>
            <person name="Riano-Pachon D.M."/>
            <person name="Riekhof W."/>
            <person name="Rymarquis L."/>
            <person name="Schroda M."/>
            <person name="Stern D."/>
            <person name="Umen J."/>
            <person name="Willows R."/>
            <person name="Wilson N."/>
            <person name="Zimmer S.L."/>
            <person name="Allmer J."/>
            <person name="Balk J."/>
            <person name="Bisova K."/>
            <person name="Chen C.J."/>
            <person name="Elias M."/>
            <person name="Gendler K."/>
            <person name="Hauser C."/>
            <person name="Lamb M.R."/>
            <person name="Ledford H."/>
            <person name="Long J.C."/>
            <person name="Minagawa J."/>
            <person name="Page M.D."/>
            <person name="Pan J."/>
            <person name="Pootakham W."/>
            <person name="Roje S."/>
            <person name="Rose A."/>
            <person name="Stahlberg E."/>
            <person name="Terauchi A.M."/>
            <person name="Yang P."/>
            <person name="Ball S."/>
            <person name="Bowler C."/>
            <person name="Dieckmann C.L."/>
            <person name="Gladyshev V.N."/>
            <person name="Green P."/>
            <person name="Jorgensen R."/>
            <person name="Mayfield S."/>
            <person name="Mueller-Roeber B."/>
            <person name="Rajamani S."/>
            <person name="Sayre R.T."/>
            <person name="Brokstein P."/>
            <person name="Dubchak I."/>
            <person name="Goodstein D."/>
            <person name="Hornick L."/>
            <person name="Huang Y.W."/>
            <person name="Jhaveri J."/>
            <person name="Luo Y."/>
            <person name="Martinez D."/>
            <person name="Ngau W.C."/>
            <person name="Otillar B."/>
            <person name="Poliakov A."/>
            <person name="Porter A."/>
            <person name="Szajkowski L."/>
            <person name="Werner G."/>
            <person name="Zhou K."/>
            <person name="Grigoriev I.V."/>
            <person name="Rokhsar D.S."/>
            <person name="Grossman A.R."/>
        </authorList>
    </citation>
    <scope>NUCLEOTIDE SEQUENCE [LARGE SCALE GENOMIC DNA]</scope>
    <source>
        <strain evidence="12">CC-503</strain>
    </source>
</reference>
<dbReference type="CDD" id="cd03213">
    <property type="entry name" value="ABCG_EPDR"/>
    <property type="match status" value="1"/>
</dbReference>
<dbReference type="OrthoDB" id="66620at2759"/>
<evidence type="ECO:0000256" key="9">
    <source>
        <dbReference type="SAM" id="Phobius"/>
    </source>
</evidence>
<comment type="subcellular location">
    <subcellularLocation>
        <location evidence="1">Membrane</location>
        <topology evidence="1">Multi-pass membrane protein</topology>
    </subcellularLocation>
</comment>
<dbReference type="GO" id="GO:0016887">
    <property type="term" value="F:ATP hydrolysis activity"/>
    <property type="evidence" value="ECO:0007669"/>
    <property type="project" value="InterPro"/>
</dbReference>
<feature type="compositionally biased region" description="Basic and acidic residues" evidence="8">
    <location>
        <begin position="376"/>
        <end position="388"/>
    </location>
</feature>
<evidence type="ECO:0000259" key="10">
    <source>
        <dbReference type="PROSITE" id="PS50893"/>
    </source>
</evidence>
<keyword evidence="7 9" id="KW-0472">Membrane</keyword>
<dbReference type="InParanoid" id="A0A2K3DWY8"/>
<feature type="region of interest" description="Disordered" evidence="8">
    <location>
        <begin position="1"/>
        <end position="59"/>
    </location>
</feature>
<dbReference type="GO" id="GO:0042626">
    <property type="term" value="F:ATPase-coupled transmembrane transporter activity"/>
    <property type="evidence" value="ECO:0000318"/>
    <property type="project" value="GO_Central"/>
</dbReference>
<dbReference type="PANTHER" id="PTHR48041">
    <property type="entry name" value="ABC TRANSPORTER G FAMILY MEMBER 28"/>
    <property type="match status" value="1"/>
</dbReference>
<evidence type="ECO:0000313" key="11">
    <source>
        <dbReference type="EMBL" id="PNW85045.1"/>
    </source>
</evidence>
<feature type="transmembrane region" description="Helical" evidence="9">
    <location>
        <begin position="591"/>
        <end position="611"/>
    </location>
</feature>
<dbReference type="PROSITE" id="PS50893">
    <property type="entry name" value="ABC_TRANSPORTER_2"/>
    <property type="match status" value="1"/>
</dbReference>
<feature type="transmembrane region" description="Helical" evidence="9">
    <location>
        <begin position="512"/>
        <end position="533"/>
    </location>
</feature>
<keyword evidence="3 9" id="KW-0812">Transmembrane</keyword>
<feature type="compositionally biased region" description="Low complexity" evidence="8">
    <location>
        <begin position="339"/>
        <end position="348"/>
    </location>
</feature>
<feature type="domain" description="ABC transporter" evidence="10">
    <location>
        <begin position="68"/>
        <end position="319"/>
    </location>
</feature>
<dbReference type="PANTHER" id="PTHR48041:SF91">
    <property type="entry name" value="ABC TRANSPORTER G FAMILY MEMBER 28"/>
    <property type="match status" value="1"/>
</dbReference>
<dbReference type="KEGG" id="cre:CHLRE_03g169300v5"/>
<evidence type="ECO:0000256" key="4">
    <source>
        <dbReference type="ARBA" id="ARBA00022741"/>
    </source>
</evidence>
<feature type="transmembrane region" description="Helical" evidence="9">
    <location>
        <begin position="483"/>
        <end position="500"/>
    </location>
</feature>
<dbReference type="SMART" id="SM00382">
    <property type="entry name" value="AAA"/>
    <property type="match status" value="1"/>
</dbReference>
<evidence type="ECO:0000256" key="2">
    <source>
        <dbReference type="ARBA" id="ARBA00022448"/>
    </source>
</evidence>
<dbReference type="Proteomes" id="UP000006906">
    <property type="component" value="Chromosome 3"/>
</dbReference>
<evidence type="ECO:0000256" key="3">
    <source>
        <dbReference type="ARBA" id="ARBA00022692"/>
    </source>
</evidence>
<feature type="transmembrane region" description="Helical" evidence="9">
    <location>
        <begin position="618"/>
        <end position="640"/>
    </location>
</feature>
<evidence type="ECO:0000313" key="12">
    <source>
        <dbReference type="Proteomes" id="UP000006906"/>
    </source>
</evidence>
<dbReference type="GO" id="GO:0005524">
    <property type="term" value="F:ATP binding"/>
    <property type="evidence" value="ECO:0007669"/>
    <property type="project" value="UniProtKB-KW"/>
</dbReference>
<dbReference type="PROSITE" id="PS00211">
    <property type="entry name" value="ABC_TRANSPORTER_1"/>
    <property type="match status" value="1"/>
</dbReference>
<dbReference type="Pfam" id="PF01061">
    <property type="entry name" value="ABC2_membrane"/>
    <property type="match status" value="1"/>
</dbReference>